<dbReference type="Proteomes" id="UP001055955">
    <property type="component" value="Chromosome"/>
</dbReference>
<dbReference type="Pfam" id="PF03167">
    <property type="entry name" value="UDG"/>
    <property type="match status" value="1"/>
</dbReference>
<dbReference type="InterPro" id="IPR002043">
    <property type="entry name" value="UDG_fam1"/>
</dbReference>
<evidence type="ECO:0000256" key="5">
    <source>
        <dbReference type="ARBA" id="ARBA00018429"/>
    </source>
</evidence>
<keyword evidence="7 9" id="KW-0378">Hydrolase</keyword>
<organism evidence="13 14">
    <name type="scientific">Candidatus Comchoanobacter bicostacola</name>
    <dbReference type="NCBI Taxonomy" id="2919598"/>
    <lineage>
        <taxon>Bacteria</taxon>
        <taxon>Pseudomonadati</taxon>
        <taxon>Pseudomonadota</taxon>
        <taxon>Gammaproteobacteria</taxon>
        <taxon>Candidatus Comchoanobacterales</taxon>
        <taxon>Candidatus Comchoanobacteraceae</taxon>
        <taxon>Candidatus Comchoanobacter</taxon>
    </lineage>
</organism>
<dbReference type="SUPFAM" id="SSF52141">
    <property type="entry name" value="Uracil-DNA glycosylase-like"/>
    <property type="match status" value="1"/>
</dbReference>
<dbReference type="PANTHER" id="PTHR11264">
    <property type="entry name" value="URACIL-DNA GLYCOSYLASE"/>
    <property type="match status" value="1"/>
</dbReference>
<dbReference type="NCBIfam" id="NF003588">
    <property type="entry name" value="PRK05254.1-1"/>
    <property type="match status" value="1"/>
</dbReference>
<evidence type="ECO:0000256" key="7">
    <source>
        <dbReference type="ARBA" id="ARBA00022801"/>
    </source>
</evidence>
<proteinExistence type="inferred from homology"/>
<dbReference type="PANTHER" id="PTHR11264:SF0">
    <property type="entry name" value="URACIL-DNA GLYCOSYLASE"/>
    <property type="match status" value="1"/>
</dbReference>
<evidence type="ECO:0000259" key="12">
    <source>
        <dbReference type="SMART" id="SM00986"/>
    </source>
</evidence>
<comment type="similarity">
    <text evidence="3 9 11">Belongs to the uracil-DNA glycosylase (UDG) superfamily. UNG family.</text>
</comment>
<evidence type="ECO:0000256" key="1">
    <source>
        <dbReference type="ARBA" id="ARBA00001400"/>
    </source>
</evidence>
<evidence type="ECO:0000256" key="4">
    <source>
        <dbReference type="ARBA" id="ARBA00012030"/>
    </source>
</evidence>
<dbReference type="InterPro" id="IPR005122">
    <property type="entry name" value="Uracil-DNA_glycosylase-like"/>
</dbReference>
<dbReference type="SMART" id="SM00986">
    <property type="entry name" value="UDG"/>
    <property type="match status" value="1"/>
</dbReference>
<evidence type="ECO:0000256" key="9">
    <source>
        <dbReference type="HAMAP-Rule" id="MF_00148"/>
    </source>
</evidence>
<protein>
    <recommendedName>
        <fullName evidence="5 9">Uracil-DNA glycosylase</fullName>
        <shortName evidence="9">UDG</shortName>
        <ecNumber evidence="4 9">3.2.2.27</ecNumber>
    </recommendedName>
</protein>
<evidence type="ECO:0000313" key="13">
    <source>
        <dbReference type="EMBL" id="UTC24667.1"/>
    </source>
</evidence>
<keyword evidence="14" id="KW-1185">Reference proteome</keyword>
<dbReference type="NCBIfam" id="NF003592">
    <property type="entry name" value="PRK05254.1-5"/>
    <property type="match status" value="1"/>
</dbReference>
<dbReference type="SMART" id="SM00987">
    <property type="entry name" value="UreE_C"/>
    <property type="match status" value="1"/>
</dbReference>
<evidence type="ECO:0000256" key="8">
    <source>
        <dbReference type="ARBA" id="ARBA00023204"/>
    </source>
</evidence>
<accession>A0ABY5DLM8</accession>
<feature type="domain" description="Uracil-DNA glycosylase-like" evidence="12">
    <location>
        <begin position="47"/>
        <end position="207"/>
    </location>
</feature>
<sequence length="217" mass="24573">MNNDWKAFLESAQNQAYFKQILQTIAQEKENGMRIYPPENQRFQALESTPIHETKVVILGQDPYHQAGQAHGLAFSVTNHTAPPPSLRNILKEMQDDIGLSPISQSPDLTRVAKQGVLLLNTTLSVRHGEPGSHAKIGWEKLTDQIIEVLNSQCEHLVFILWGNHARKKSRLIRKNHLIIESAHPSPLSAHRGFFGSKPFSRTNDWLSKHGKEPIDW</sequence>
<dbReference type="EC" id="3.2.2.27" evidence="4 9"/>
<name>A0ABY5DLM8_9GAMM</name>
<keyword evidence="6 9" id="KW-0227">DNA damage</keyword>
<evidence type="ECO:0000256" key="11">
    <source>
        <dbReference type="RuleBase" id="RU003780"/>
    </source>
</evidence>
<dbReference type="InterPro" id="IPR036895">
    <property type="entry name" value="Uracil-DNA_glycosylase-like_sf"/>
</dbReference>
<reference evidence="13 14" key="1">
    <citation type="journal article" date="2022" name="Nat. Microbiol.">
        <title>The microbiome of a bacterivorous marine choanoflagellate contains a resource-demanding obligate bacterial associate.</title>
        <authorList>
            <person name="Needham D.M."/>
            <person name="Poirier C."/>
            <person name="Bachy C."/>
            <person name="George E.E."/>
            <person name="Wilken S."/>
            <person name="Yung C.C.M."/>
            <person name="Limardo A.J."/>
            <person name="Morando M."/>
            <person name="Sudek L."/>
            <person name="Malmstrom R.R."/>
            <person name="Keeling P.J."/>
            <person name="Santoro A.E."/>
            <person name="Worden A.Z."/>
        </authorList>
    </citation>
    <scope>NUCLEOTIDE SEQUENCE [LARGE SCALE GENOMIC DNA]</scope>
    <source>
        <strain evidence="13 14">Comchoano-1</strain>
    </source>
</reference>
<comment type="subcellular location">
    <subcellularLocation>
        <location evidence="9">Cytoplasm</location>
    </subcellularLocation>
</comment>
<dbReference type="HAMAP" id="MF_00148">
    <property type="entry name" value="UDG"/>
    <property type="match status" value="1"/>
</dbReference>
<dbReference type="EMBL" id="CP092900">
    <property type="protein sequence ID" value="UTC24667.1"/>
    <property type="molecule type" value="Genomic_DNA"/>
</dbReference>
<keyword evidence="9" id="KW-0963">Cytoplasm</keyword>
<feature type="active site" description="Proton acceptor" evidence="9 10">
    <location>
        <position position="62"/>
    </location>
</feature>
<evidence type="ECO:0000256" key="2">
    <source>
        <dbReference type="ARBA" id="ARBA00002631"/>
    </source>
</evidence>
<dbReference type="NCBIfam" id="NF003589">
    <property type="entry name" value="PRK05254.1-2"/>
    <property type="match status" value="1"/>
</dbReference>
<keyword evidence="13" id="KW-0326">Glycosidase</keyword>
<dbReference type="PROSITE" id="PS00130">
    <property type="entry name" value="U_DNA_GLYCOSYLASE"/>
    <property type="match status" value="1"/>
</dbReference>
<dbReference type="Gene3D" id="3.40.470.10">
    <property type="entry name" value="Uracil-DNA glycosylase-like domain"/>
    <property type="match status" value="1"/>
</dbReference>
<keyword evidence="8 9" id="KW-0234">DNA repair</keyword>
<evidence type="ECO:0000313" key="14">
    <source>
        <dbReference type="Proteomes" id="UP001055955"/>
    </source>
</evidence>
<evidence type="ECO:0000256" key="10">
    <source>
        <dbReference type="PROSITE-ProRule" id="PRU10072"/>
    </source>
</evidence>
<evidence type="ECO:0000256" key="6">
    <source>
        <dbReference type="ARBA" id="ARBA00022763"/>
    </source>
</evidence>
<dbReference type="InterPro" id="IPR018085">
    <property type="entry name" value="Ura-DNA_Glyclase_AS"/>
</dbReference>
<dbReference type="RefSeq" id="WP_425491978.1">
    <property type="nucleotide sequence ID" value="NZ_CP092900.1"/>
</dbReference>
<comment type="function">
    <text evidence="2 9 11">Excises uracil residues from the DNA which can arise as a result of misincorporation of dUMP residues by DNA polymerase or due to deamination of cytosine.</text>
</comment>
<comment type="catalytic activity">
    <reaction evidence="1 9 11">
        <text>Hydrolyzes single-stranded DNA or mismatched double-stranded DNA and polynucleotides, releasing free uracil.</text>
        <dbReference type="EC" id="3.2.2.27"/>
    </reaction>
</comment>
<evidence type="ECO:0000256" key="3">
    <source>
        <dbReference type="ARBA" id="ARBA00008184"/>
    </source>
</evidence>
<dbReference type="CDD" id="cd10027">
    <property type="entry name" value="UDG-F1-like"/>
    <property type="match status" value="1"/>
</dbReference>
<dbReference type="NCBIfam" id="NF003591">
    <property type="entry name" value="PRK05254.1-4"/>
    <property type="match status" value="1"/>
</dbReference>
<gene>
    <name evidence="9 13" type="primary">ung</name>
    <name evidence="13" type="ORF">MMH89_00610</name>
</gene>
<dbReference type="NCBIfam" id="TIGR00628">
    <property type="entry name" value="ung"/>
    <property type="match status" value="1"/>
</dbReference>
<dbReference type="GO" id="GO:0004844">
    <property type="term" value="F:uracil DNA N-glycosylase activity"/>
    <property type="evidence" value="ECO:0007669"/>
    <property type="project" value="UniProtKB-EC"/>
</dbReference>